<evidence type="ECO:0000256" key="6">
    <source>
        <dbReference type="ARBA" id="ARBA00022833"/>
    </source>
</evidence>
<evidence type="ECO:0000256" key="3">
    <source>
        <dbReference type="ARBA" id="ARBA00022723"/>
    </source>
</evidence>
<keyword evidence="9" id="KW-1185">Reference proteome</keyword>
<dbReference type="RefSeq" id="WP_405286845.1">
    <property type="nucleotide sequence ID" value="NZ_JBBHLI010000005.1"/>
</dbReference>
<protein>
    <submittedName>
        <fullName evidence="8">M28 family metallopeptidase</fullName>
    </submittedName>
</protein>
<keyword evidence="5" id="KW-0378">Hydrolase</keyword>
<keyword evidence="6" id="KW-0862">Zinc</keyword>
<evidence type="ECO:0000313" key="9">
    <source>
        <dbReference type="Proteomes" id="UP001484239"/>
    </source>
</evidence>
<evidence type="ECO:0000256" key="4">
    <source>
        <dbReference type="ARBA" id="ARBA00022729"/>
    </source>
</evidence>
<dbReference type="SUPFAM" id="SSF53187">
    <property type="entry name" value="Zn-dependent exopeptidases"/>
    <property type="match status" value="1"/>
</dbReference>
<dbReference type="PANTHER" id="PTHR12147">
    <property type="entry name" value="METALLOPEPTIDASE M28 FAMILY MEMBER"/>
    <property type="match status" value="1"/>
</dbReference>
<evidence type="ECO:0000256" key="2">
    <source>
        <dbReference type="ARBA" id="ARBA00022670"/>
    </source>
</evidence>
<dbReference type="InterPro" id="IPR046450">
    <property type="entry name" value="PA_dom_sf"/>
</dbReference>
<evidence type="ECO:0000259" key="7">
    <source>
        <dbReference type="Pfam" id="PF04389"/>
    </source>
</evidence>
<evidence type="ECO:0000256" key="5">
    <source>
        <dbReference type="ARBA" id="ARBA00022801"/>
    </source>
</evidence>
<dbReference type="SUPFAM" id="SSF52025">
    <property type="entry name" value="PA domain"/>
    <property type="match status" value="1"/>
</dbReference>
<accession>A0ABU9E9D6</accession>
<dbReference type="InterPro" id="IPR045175">
    <property type="entry name" value="M28_fam"/>
</dbReference>
<keyword evidence="4" id="KW-0732">Signal</keyword>
<organism evidence="8 9">
    <name type="scientific">Gaopeijia maritima</name>
    <dbReference type="NCBI Taxonomy" id="3119007"/>
    <lineage>
        <taxon>Bacteria</taxon>
        <taxon>Pseudomonadati</taxon>
        <taxon>Gemmatimonadota</taxon>
        <taxon>Longimicrobiia</taxon>
        <taxon>Gaopeijiales</taxon>
        <taxon>Gaopeijiaceae</taxon>
        <taxon>Gaopeijia</taxon>
    </lineage>
</organism>
<keyword evidence="3" id="KW-0479">Metal-binding</keyword>
<gene>
    <name evidence="8" type="ORF">WI372_10255</name>
</gene>
<dbReference type="Proteomes" id="UP001484239">
    <property type="component" value="Unassembled WGS sequence"/>
</dbReference>
<feature type="domain" description="Peptidase M28" evidence="7">
    <location>
        <begin position="331"/>
        <end position="546"/>
    </location>
</feature>
<dbReference type="CDD" id="cd04821">
    <property type="entry name" value="PA_M28_1_2"/>
    <property type="match status" value="1"/>
</dbReference>
<proteinExistence type="predicted"/>
<sequence>MRFLSVPCPARPVGAFAFTALVLTGCGGAEPAADVAADGPAPDARPLSEVQADVAASTPAIDAHDLGARIEWLAHDDLEGRAPSTPGGQRTSQWIADEMARIGLEPMSGDSYFQSVPLVEATLDPAASHFTLTGPSGDNALEYGPETIFWTKRLEEEVSFDASEVVFVGYGSVAPEYGWDDYAGLDATGKTVVMLVNDPGYATGDPALFNGRSMTYYGRWTYKYEEAGRQGATAAIVIHETEPASYGWRTVASSWSGAQYDLVRGDAADPRPMLEGWITRPAAEALFAEAGLDFETLKAAAAQPGFTPVALEGVTASGALSTSIATRESRNVGGVLRGAERPDEYVLYTAHWDHLGVAPEAEAGETLLENASDDRIFNGAVDNATGTAGILEIAESWQNTEAPARSILFLAVTAEESGLLGSEYFAVNPTVPLASIVGGLNIDAILPTGPSRDLVVVGFGASELEDELAAVAGPRGKTLTADPSPEAGYFYRSDHISLAKRGVPMLYTDAGKDLVDGGTAAGAAFDESYTAERYHAVGDEYDASWDLGGMIEVLEILRTVGANLAASEAWPNWYEGNEFRGLRDAMRPGG</sequence>
<dbReference type="Pfam" id="PF04389">
    <property type="entry name" value="Peptidase_M28"/>
    <property type="match status" value="1"/>
</dbReference>
<dbReference type="PROSITE" id="PS51257">
    <property type="entry name" value="PROKAR_LIPOPROTEIN"/>
    <property type="match status" value="1"/>
</dbReference>
<evidence type="ECO:0000256" key="1">
    <source>
        <dbReference type="ARBA" id="ARBA00022438"/>
    </source>
</evidence>
<dbReference type="PANTHER" id="PTHR12147:SF56">
    <property type="entry name" value="AMINOPEPTIDASE YDR415C-RELATED"/>
    <property type="match status" value="1"/>
</dbReference>
<reference evidence="8 9" key="1">
    <citation type="submission" date="2024-02" db="EMBL/GenBank/DDBJ databases">
        <title>A novel Gemmatimonadota bacterium.</title>
        <authorList>
            <person name="Du Z.-J."/>
            <person name="Ye Y.-Q."/>
        </authorList>
    </citation>
    <scope>NUCLEOTIDE SEQUENCE [LARGE SCALE GENOMIC DNA]</scope>
    <source>
        <strain evidence="8 9">DH-20</strain>
    </source>
</reference>
<evidence type="ECO:0000313" key="8">
    <source>
        <dbReference type="EMBL" id="MEK9501357.1"/>
    </source>
</evidence>
<dbReference type="Gene3D" id="3.40.630.10">
    <property type="entry name" value="Zn peptidases"/>
    <property type="match status" value="1"/>
</dbReference>
<name>A0ABU9E9D6_9BACT</name>
<keyword evidence="2" id="KW-0645">Protease</keyword>
<comment type="caution">
    <text evidence="8">The sequence shown here is derived from an EMBL/GenBank/DDBJ whole genome shotgun (WGS) entry which is preliminary data.</text>
</comment>
<dbReference type="EMBL" id="JBBHLI010000005">
    <property type="protein sequence ID" value="MEK9501357.1"/>
    <property type="molecule type" value="Genomic_DNA"/>
</dbReference>
<keyword evidence="1" id="KW-0031">Aminopeptidase</keyword>
<dbReference type="InterPro" id="IPR007484">
    <property type="entry name" value="Peptidase_M28"/>
</dbReference>